<accession>A0A1M5FS82</accession>
<evidence type="ECO:0000256" key="1">
    <source>
        <dbReference type="SAM" id="MobiDB-lite"/>
    </source>
</evidence>
<dbReference type="STRING" id="1121256.SAMN02746089_02798"/>
<dbReference type="EMBL" id="FQVH01000076">
    <property type="protein sequence ID" value="SHF94042.1"/>
    <property type="molecule type" value="Genomic_DNA"/>
</dbReference>
<evidence type="ECO:0000313" key="2">
    <source>
        <dbReference type="EMBL" id="SHF94042.1"/>
    </source>
</evidence>
<proteinExistence type="predicted"/>
<name>A0A1M5FS82_9THEO</name>
<dbReference type="Proteomes" id="UP000184088">
    <property type="component" value="Unassembled WGS sequence"/>
</dbReference>
<keyword evidence="3" id="KW-1185">Reference proteome</keyword>
<evidence type="ECO:0000313" key="3">
    <source>
        <dbReference type="Proteomes" id="UP000184088"/>
    </source>
</evidence>
<sequence>MTFLRGQGVVNNNGQSHRVSADDALKTGNGTGRSVENKNTGDEPVEFIAVIIRG</sequence>
<feature type="region of interest" description="Disordered" evidence="1">
    <location>
        <begin position="1"/>
        <end position="40"/>
    </location>
</feature>
<feature type="compositionally biased region" description="Polar residues" evidence="1">
    <location>
        <begin position="9"/>
        <end position="18"/>
    </location>
</feature>
<dbReference type="SUPFAM" id="SSF51182">
    <property type="entry name" value="RmlC-like cupins"/>
    <property type="match status" value="1"/>
</dbReference>
<protein>
    <submittedName>
        <fullName evidence="2">Uncharacterized protein</fullName>
    </submittedName>
</protein>
<dbReference type="InterPro" id="IPR011051">
    <property type="entry name" value="RmlC_Cupin_sf"/>
</dbReference>
<organism evidence="2 3">
    <name type="scientific">Caldanaerobius fijiensis DSM 17918</name>
    <dbReference type="NCBI Taxonomy" id="1121256"/>
    <lineage>
        <taxon>Bacteria</taxon>
        <taxon>Bacillati</taxon>
        <taxon>Bacillota</taxon>
        <taxon>Clostridia</taxon>
        <taxon>Thermoanaerobacterales</taxon>
        <taxon>Thermoanaerobacteraceae</taxon>
        <taxon>Caldanaerobius</taxon>
    </lineage>
</organism>
<reference evidence="2 3" key="1">
    <citation type="submission" date="2016-11" db="EMBL/GenBank/DDBJ databases">
        <authorList>
            <person name="Jaros S."/>
            <person name="Januszkiewicz K."/>
            <person name="Wedrychowicz H."/>
        </authorList>
    </citation>
    <scope>NUCLEOTIDE SEQUENCE [LARGE SCALE GENOMIC DNA]</scope>
    <source>
        <strain evidence="2 3">DSM 17918</strain>
    </source>
</reference>
<gene>
    <name evidence="2" type="ORF">SAMN02746089_02798</name>
</gene>
<dbReference type="Gene3D" id="2.60.120.10">
    <property type="entry name" value="Jelly Rolls"/>
    <property type="match status" value="1"/>
</dbReference>
<dbReference type="AlphaFoldDB" id="A0A1M5FS82"/>
<dbReference type="InterPro" id="IPR014710">
    <property type="entry name" value="RmlC-like_jellyroll"/>
</dbReference>